<keyword evidence="1" id="KW-1133">Transmembrane helix</keyword>
<evidence type="ECO:0000256" key="1">
    <source>
        <dbReference type="SAM" id="Phobius"/>
    </source>
</evidence>
<protein>
    <submittedName>
        <fullName evidence="2">Uncharacterized protein</fullName>
    </submittedName>
</protein>
<keyword evidence="3" id="KW-1185">Reference proteome</keyword>
<keyword evidence="1" id="KW-0812">Transmembrane</keyword>
<dbReference type="AlphaFoldDB" id="A0A518C805"/>
<keyword evidence="1" id="KW-0472">Membrane</keyword>
<gene>
    <name evidence="2" type="ORF">Pan97_23790</name>
</gene>
<dbReference type="KEGG" id="bvo:Pan97_23790"/>
<proteinExistence type="predicted"/>
<accession>A0A518C805</accession>
<feature type="transmembrane region" description="Helical" evidence="1">
    <location>
        <begin position="5"/>
        <end position="24"/>
    </location>
</feature>
<sequence length="353" mass="37959">MTTFLYWLGIIVAVILGFAIGALVFGFEPVDGADNYFWVVVAGGFGGIIHGLIDDGGSGKFRLPRSVTTQDNDVVADIGIFGEMLIGMLGAMISVLVIAVFLGTDPFTEEDPDVSLFRLIGFGALAGFAARQFLPNLSKRFSSLIESKIETMADAAKAEQARQAEVIAEGQRARAEIVRLAGQTSRLSLEAMRGQGATNFDSMETLVAELAGITLQTHPEYKERVRAMMDLADRMVEGVPADTATKQNIAGRIGSADNKAWLVPLSTLIARSPEDGDAQRLLDAYDAALSDPEIRKKSKFILYRILLAIIALVDSVRLPISQVPRARAVAQACLAIDDASLKKRAAVVLAMLE</sequence>
<dbReference type="RefSeq" id="WP_144972652.1">
    <property type="nucleotide sequence ID" value="NZ_CP036289.1"/>
</dbReference>
<feature type="transmembrane region" description="Helical" evidence="1">
    <location>
        <begin position="74"/>
        <end position="103"/>
    </location>
</feature>
<dbReference type="Proteomes" id="UP000318626">
    <property type="component" value="Chromosome"/>
</dbReference>
<name>A0A518C805_9BACT</name>
<evidence type="ECO:0000313" key="3">
    <source>
        <dbReference type="Proteomes" id="UP000318626"/>
    </source>
</evidence>
<organism evidence="2 3">
    <name type="scientific">Bremerella volcania</name>
    <dbReference type="NCBI Taxonomy" id="2527984"/>
    <lineage>
        <taxon>Bacteria</taxon>
        <taxon>Pseudomonadati</taxon>
        <taxon>Planctomycetota</taxon>
        <taxon>Planctomycetia</taxon>
        <taxon>Pirellulales</taxon>
        <taxon>Pirellulaceae</taxon>
        <taxon>Bremerella</taxon>
    </lineage>
</organism>
<feature type="transmembrane region" description="Helical" evidence="1">
    <location>
        <begin position="36"/>
        <end position="53"/>
    </location>
</feature>
<dbReference type="OrthoDB" id="9986671at2"/>
<dbReference type="EMBL" id="CP036289">
    <property type="protein sequence ID" value="QDU75349.1"/>
    <property type="molecule type" value="Genomic_DNA"/>
</dbReference>
<reference evidence="3" key="1">
    <citation type="submission" date="2019-02" db="EMBL/GenBank/DDBJ databases">
        <title>Deep-cultivation of Planctomycetes and their phenomic and genomic characterization uncovers novel biology.</title>
        <authorList>
            <person name="Wiegand S."/>
            <person name="Jogler M."/>
            <person name="Boedeker C."/>
            <person name="Pinto D."/>
            <person name="Vollmers J."/>
            <person name="Rivas-Marin E."/>
            <person name="Kohn T."/>
            <person name="Peeters S.H."/>
            <person name="Heuer A."/>
            <person name="Rast P."/>
            <person name="Oberbeckmann S."/>
            <person name="Bunk B."/>
            <person name="Jeske O."/>
            <person name="Meyerdierks A."/>
            <person name="Storesund J.E."/>
            <person name="Kallscheuer N."/>
            <person name="Luecker S."/>
            <person name="Lage O.M."/>
            <person name="Pohl T."/>
            <person name="Merkel B.J."/>
            <person name="Hornburger P."/>
            <person name="Mueller R.-W."/>
            <person name="Bruemmer F."/>
            <person name="Labrenz M."/>
            <person name="Spormann A.M."/>
            <person name="Op den Camp H."/>
            <person name="Overmann J."/>
            <person name="Amann R."/>
            <person name="Jetten M.S.M."/>
            <person name="Mascher T."/>
            <person name="Medema M.H."/>
            <person name="Devos D.P."/>
            <person name="Kaster A.-K."/>
            <person name="Ovreas L."/>
            <person name="Rohde M."/>
            <person name="Galperin M.Y."/>
            <person name="Jogler C."/>
        </authorList>
    </citation>
    <scope>NUCLEOTIDE SEQUENCE [LARGE SCALE GENOMIC DNA]</scope>
    <source>
        <strain evidence="3">Pan97</strain>
    </source>
</reference>
<evidence type="ECO:0000313" key="2">
    <source>
        <dbReference type="EMBL" id="QDU75349.1"/>
    </source>
</evidence>
<feature type="transmembrane region" description="Helical" evidence="1">
    <location>
        <begin position="115"/>
        <end position="134"/>
    </location>
</feature>